<sequence length="308" mass="32542">MRALFALALLGARVAGQNGENGVWFIYPTEGHTYQHMDTVNVTYESPFPSPTLFGWCDGGRRNFYDQRVPAYNASVAVVLNFTSGTPCWFNLRPGRAAGFGANSPSFNLLGVERPSGGIVHGPDTSGSDPTPSSPSTTSSAITSSSPSAAPTSESTETAVTTAPDPQETTEKYRGDGGGLGGGQSAGIAVGAIVGVLIIGAGLFLWWRKRSRRPGHPDQSHLHEAVHDGHCQHCHPQWQRSTGASTSRGGSPATYVQEYNSPCTCVCAAHGQAPVKMWPAEVSSKNSPSEISTSEQAWTGRPRVEMPA</sequence>
<comment type="caution">
    <text evidence="4">The sequence shown here is derived from an EMBL/GenBank/DDBJ whole genome shotgun (WGS) entry which is preliminary data.</text>
</comment>
<evidence type="ECO:0000313" key="5">
    <source>
        <dbReference type="Proteomes" id="UP001303160"/>
    </source>
</evidence>
<feature type="region of interest" description="Disordered" evidence="1">
    <location>
        <begin position="283"/>
        <end position="308"/>
    </location>
</feature>
<dbReference type="PANTHER" id="PTHR16861">
    <property type="entry name" value="GLYCOPROTEIN 38"/>
    <property type="match status" value="1"/>
</dbReference>
<dbReference type="EMBL" id="MU864028">
    <property type="protein sequence ID" value="KAK4195021.1"/>
    <property type="molecule type" value="Genomic_DNA"/>
</dbReference>
<keyword evidence="2" id="KW-0472">Membrane</keyword>
<keyword evidence="3" id="KW-0732">Signal</keyword>
<feature type="compositionally biased region" description="Low complexity" evidence="1">
    <location>
        <begin position="240"/>
        <end position="252"/>
    </location>
</feature>
<feature type="transmembrane region" description="Helical" evidence="2">
    <location>
        <begin position="186"/>
        <end position="207"/>
    </location>
</feature>
<evidence type="ECO:0000313" key="4">
    <source>
        <dbReference type="EMBL" id="KAK4195021.1"/>
    </source>
</evidence>
<evidence type="ECO:0000256" key="2">
    <source>
        <dbReference type="SAM" id="Phobius"/>
    </source>
</evidence>
<feature type="chain" id="PRO_5042852454" evidence="3">
    <location>
        <begin position="17"/>
        <end position="308"/>
    </location>
</feature>
<reference evidence="4" key="1">
    <citation type="journal article" date="2023" name="Mol. Phylogenet. Evol.">
        <title>Genome-scale phylogeny and comparative genomics of the fungal order Sordariales.</title>
        <authorList>
            <person name="Hensen N."/>
            <person name="Bonometti L."/>
            <person name="Westerberg I."/>
            <person name="Brannstrom I.O."/>
            <person name="Guillou S."/>
            <person name="Cros-Aarteil S."/>
            <person name="Calhoun S."/>
            <person name="Haridas S."/>
            <person name="Kuo A."/>
            <person name="Mondo S."/>
            <person name="Pangilinan J."/>
            <person name="Riley R."/>
            <person name="LaButti K."/>
            <person name="Andreopoulos B."/>
            <person name="Lipzen A."/>
            <person name="Chen C."/>
            <person name="Yan M."/>
            <person name="Daum C."/>
            <person name="Ng V."/>
            <person name="Clum A."/>
            <person name="Steindorff A."/>
            <person name="Ohm R.A."/>
            <person name="Martin F."/>
            <person name="Silar P."/>
            <person name="Natvig D.O."/>
            <person name="Lalanne C."/>
            <person name="Gautier V."/>
            <person name="Ament-Velasquez S.L."/>
            <person name="Kruys A."/>
            <person name="Hutchinson M.I."/>
            <person name="Powell A.J."/>
            <person name="Barry K."/>
            <person name="Miller A.N."/>
            <person name="Grigoriev I.V."/>
            <person name="Debuchy R."/>
            <person name="Gladieux P."/>
            <person name="Hiltunen Thoren M."/>
            <person name="Johannesson H."/>
        </authorList>
    </citation>
    <scope>NUCLEOTIDE SEQUENCE</scope>
    <source>
        <strain evidence="4">CBS 315.58</strain>
    </source>
</reference>
<evidence type="ECO:0000256" key="3">
    <source>
        <dbReference type="SAM" id="SignalP"/>
    </source>
</evidence>
<accession>A0AAN7AN88</accession>
<dbReference type="PANTHER" id="PTHR16861:SF4">
    <property type="entry name" value="SH3 DOMAIN PROTEIN (AFU_ORTHOLOGUE AFUA_1G13610)"/>
    <property type="match status" value="1"/>
</dbReference>
<feature type="compositionally biased region" description="Low complexity" evidence="1">
    <location>
        <begin position="123"/>
        <end position="164"/>
    </location>
</feature>
<organism evidence="4 5">
    <name type="scientific">Triangularia verruculosa</name>
    <dbReference type="NCBI Taxonomy" id="2587418"/>
    <lineage>
        <taxon>Eukaryota</taxon>
        <taxon>Fungi</taxon>
        <taxon>Dikarya</taxon>
        <taxon>Ascomycota</taxon>
        <taxon>Pezizomycotina</taxon>
        <taxon>Sordariomycetes</taxon>
        <taxon>Sordariomycetidae</taxon>
        <taxon>Sordariales</taxon>
        <taxon>Podosporaceae</taxon>
        <taxon>Triangularia</taxon>
    </lineage>
</organism>
<proteinExistence type="predicted"/>
<dbReference type="Proteomes" id="UP001303160">
    <property type="component" value="Unassembled WGS sequence"/>
</dbReference>
<dbReference type="AlphaFoldDB" id="A0AAN7AN88"/>
<keyword evidence="2" id="KW-0812">Transmembrane</keyword>
<reference evidence="4" key="2">
    <citation type="submission" date="2023-05" db="EMBL/GenBank/DDBJ databases">
        <authorList>
            <consortium name="Lawrence Berkeley National Laboratory"/>
            <person name="Steindorff A."/>
            <person name="Hensen N."/>
            <person name="Bonometti L."/>
            <person name="Westerberg I."/>
            <person name="Brannstrom I.O."/>
            <person name="Guillou S."/>
            <person name="Cros-Aarteil S."/>
            <person name="Calhoun S."/>
            <person name="Haridas S."/>
            <person name="Kuo A."/>
            <person name="Mondo S."/>
            <person name="Pangilinan J."/>
            <person name="Riley R."/>
            <person name="Labutti K."/>
            <person name="Andreopoulos B."/>
            <person name="Lipzen A."/>
            <person name="Chen C."/>
            <person name="Yanf M."/>
            <person name="Daum C."/>
            <person name="Ng V."/>
            <person name="Clum A."/>
            <person name="Ohm R."/>
            <person name="Martin F."/>
            <person name="Silar P."/>
            <person name="Natvig D."/>
            <person name="Lalanne C."/>
            <person name="Gautier V."/>
            <person name="Ament-Velasquez S.L."/>
            <person name="Kruys A."/>
            <person name="Hutchinson M.I."/>
            <person name="Powell A.J."/>
            <person name="Barry K."/>
            <person name="Miller A.N."/>
            <person name="Grigoriev I.V."/>
            <person name="Debuchy R."/>
            <person name="Gladieux P."/>
            <person name="Thoren M.H."/>
            <person name="Johannesson H."/>
        </authorList>
    </citation>
    <scope>NUCLEOTIDE SEQUENCE</scope>
    <source>
        <strain evidence="4">CBS 315.58</strain>
    </source>
</reference>
<evidence type="ECO:0000256" key="1">
    <source>
        <dbReference type="SAM" id="MobiDB-lite"/>
    </source>
</evidence>
<name>A0AAN7AN88_9PEZI</name>
<feature type="signal peptide" evidence="3">
    <location>
        <begin position="1"/>
        <end position="16"/>
    </location>
</feature>
<feature type="region of interest" description="Disordered" evidence="1">
    <location>
        <begin position="113"/>
        <end position="178"/>
    </location>
</feature>
<protein>
    <submittedName>
        <fullName evidence="4">Uncharacterized protein</fullName>
    </submittedName>
</protein>
<feature type="region of interest" description="Disordered" evidence="1">
    <location>
        <begin position="233"/>
        <end position="252"/>
    </location>
</feature>
<feature type="compositionally biased region" description="Polar residues" evidence="1">
    <location>
        <begin position="283"/>
        <end position="297"/>
    </location>
</feature>
<keyword evidence="2" id="KW-1133">Transmembrane helix</keyword>
<keyword evidence="5" id="KW-1185">Reference proteome</keyword>
<gene>
    <name evidence="4" type="ORF">QBC40DRAFT_25195</name>
</gene>